<proteinExistence type="predicted"/>
<dbReference type="EMBL" id="BK015864">
    <property type="protein sequence ID" value="DAD70373.1"/>
    <property type="molecule type" value="Genomic_DNA"/>
</dbReference>
<dbReference type="InterPro" id="IPR010359">
    <property type="entry name" value="IrrE_HExxH"/>
</dbReference>
<feature type="domain" description="IrrE N-terminal-like" evidence="1">
    <location>
        <begin position="47"/>
        <end position="128"/>
    </location>
</feature>
<accession>A0A8S5LJU1</accession>
<name>A0A8S5LJU1_9CAUD</name>
<evidence type="ECO:0000259" key="1">
    <source>
        <dbReference type="Pfam" id="PF06114"/>
    </source>
</evidence>
<sequence>MKLNDLYRYAEVSDIPVISFSMPLSESMSVLYGGSCYVGIDPMKLRSETEEKEKLAHELGHCATGAFYNKYAACDIRERHERKADLWAIKMLVPQDELIKALNNCFCTNRFELAEHFGVSEDFMQMALDYYFK</sequence>
<protein>
    <submittedName>
        <fullName evidence="2">IrrE protein</fullName>
    </submittedName>
</protein>
<dbReference type="Pfam" id="PF06114">
    <property type="entry name" value="Peptidase_M78"/>
    <property type="match status" value="1"/>
</dbReference>
<organism evidence="2">
    <name type="scientific">Siphoviridae sp. ctomJ2</name>
    <dbReference type="NCBI Taxonomy" id="2827593"/>
    <lineage>
        <taxon>Viruses</taxon>
        <taxon>Duplodnaviria</taxon>
        <taxon>Heunggongvirae</taxon>
        <taxon>Uroviricota</taxon>
        <taxon>Caudoviricetes</taxon>
    </lineage>
</organism>
<reference evidence="2" key="1">
    <citation type="journal article" date="2021" name="Proc. Natl. Acad. Sci. U.S.A.">
        <title>A Catalog of Tens of Thousands of Viruses from Human Metagenomes Reveals Hidden Associations with Chronic Diseases.</title>
        <authorList>
            <person name="Tisza M.J."/>
            <person name="Buck C.B."/>
        </authorList>
    </citation>
    <scope>NUCLEOTIDE SEQUENCE</scope>
    <source>
        <strain evidence="2">CtomJ2</strain>
    </source>
</reference>
<evidence type="ECO:0000313" key="2">
    <source>
        <dbReference type="EMBL" id="DAD70373.1"/>
    </source>
</evidence>